<proteinExistence type="predicted"/>
<evidence type="ECO:0000313" key="8">
    <source>
        <dbReference type="Proteomes" id="UP000266677"/>
    </source>
</evidence>
<evidence type="ECO:0000256" key="1">
    <source>
        <dbReference type="ARBA" id="ARBA00004141"/>
    </source>
</evidence>
<gene>
    <name evidence="7" type="ORF">D5S18_27380</name>
</gene>
<feature type="transmembrane region" description="Helical" evidence="6">
    <location>
        <begin position="160"/>
        <end position="183"/>
    </location>
</feature>
<feature type="transmembrane region" description="Helical" evidence="6">
    <location>
        <begin position="224"/>
        <end position="243"/>
    </location>
</feature>
<dbReference type="PANTHER" id="PTHR43385">
    <property type="entry name" value="RIBOFLAVIN TRANSPORTER RIBJ"/>
    <property type="match status" value="1"/>
</dbReference>
<dbReference type="PANTHER" id="PTHR43385:SF1">
    <property type="entry name" value="RIBOFLAVIN TRANSPORTER RIBJ"/>
    <property type="match status" value="1"/>
</dbReference>
<feature type="transmembrane region" description="Helical" evidence="6">
    <location>
        <begin position="195"/>
        <end position="218"/>
    </location>
</feature>
<dbReference type="EMBL" id="QZFU01000036">
    <property type="protein sequence ID" value="RJO70906.1"/>
    <property type="molecule type" value="Genomic_DNA"/>
</dbReference>
<feature type="transmembrane region" description="Helical" evidence="6">
    <location>
        <begin position="136"/>
        <end position="154"/>
    </location>
</feature>
<evidence type="ECO:0000313" key="7">
    <source>
        <dbReference type="EMBL" id="RJO70906.1"/>
    </source>
</evidence>
<name>A0A3A4KMY7_9NOCA</name>
<feature type="transmembrane region" description="Helical" evidence="6">
    <location>
        <begin position="64"/>
        <end position="86"/>
    </location>
</feature>
<feature type="transmembrane region" description="Helical" evidence="6">
    <location>
        <begin position="106"/>
        <end position="124"/>
    </location>
</feature>
<dbReference type="Proteomes" id="UP000266677">
    <property type="component" value="Unassembled WGS sequence"/>
</dbReference>
<evidence type="ECO:0000256" key="6">
    <source>
        <dbReference type="SAM" id="Phobius"/>
    </source>
</evidence>
<evidence type="ECO:0000256" key="5">
    <source>
        <dbReference type="ARBA" id="ARBA00023136"/>
    </source>
</evidence>
<keyword evidence="2" id="KW-0813">Transport</keyword>
<dbReference type="InterPro" id="IPR036259">
    <property type="entry name" value="MFS_trans_sf"/>
</dbReference>
<dbReference type="InterPro" id="IPR011701">
    <property type="entry name" value="MFS"/>
</dbReference>
<keyword evidence="3 6" id="KW-0812">Transmembrane</keyword>
<dbReference type="Pfam" id="PF07690">
    <property type="entry name" value="MFS_1"/>
    <property type="match status" value="1"/>
</dbReference>
<comment type="subcellular location">
    <subcellularLocation>
        <location evidence="1">Membrane</location>
        <topology evidence="1">Multi-pass membrane protein</topology>
    </subcellularLocation>
</comment>
<evidence type="ECO:0000256" key="4">
    <source>
        <dbReference type="ARBA" id="ARBA00022989"/>
    </source>
</evidence>
<feature type="transmembrane region" description="Helical" evidence="6">
    <location>
        <begin position="25"/>
        <end position="43"/>
    </location>
</feature>
<keyword evidence="8" id="KW-1185">Reference proteome</keyword>
<dbReference type="Gene3D" id="1.20.1250.20">
    <property type="entry name" value="MFS general substrate transporter like domains"/>
    <property type="match status" value="1"/>
</dbReference>
<protein>
    <submittedName>
        <fullName evidence="7">MFS transporter</fullName>
    </submittedName>
</protein>
<evidence type="ECO:0000256" key="3">
    <source>
        <dbReference type="ARBA" id="ARBA00022692"/>
    </source>
</evidence>
<accession>A0A3A4KMY7</accession>
<dbReference type="InterPro" id="IPR052983">
    <property type="entry name" value="MFS_Riboflavin_Transporter"/>
</dbReference>
<sequence>MQGFAAVGAHHAVLAAHLGWRPTLVVLALVLAAVTLPLRWLCLTPPWSPHHGHTRERGATHIRAVAGSRAFALLTAASCLTALAIYGATSNLVPLLVDRGVDGRTAATVLGLCGAGQLLGRLGYPALARRTHPPARTAVVMSTACLAAVLLAAVPGPLPMLVGVSVFAGAARGALTLVQATAVSDRWGTRDFATLNALACTPAALAVALGPATGTFLANSVGGYPTACALLGCAAAFGALLALGTKVDRVL</sequence>
<keyword evidence="4 6" id="KW-1133">Transmembrane helix</keyword>
<dbReference type="SUPFAM" id="SSF103473">
    <property type="entry name" value="MFS general substrate transporter"/>
    <property type="match status" value="1"/>
</dbReference>
<keyword evidence="5 6" id="KW-0472">Membrane</keyword>
<evidence type="ECO:0000256" key="2">
    <source>
        <dbReference type="ARBA" id="ARBA00022448"/>
    </source>
</evidence>
<organism evidence="7 8">
    <name type="scientific">Nocardia panacis</name>
    <dbReference type="NCBI Taxonomy" id="2340916"/>
    <lineage>
        <taxon>Bacteria</taxon>
        <taxon>Bacillati</taxon>
        <taxon>Actinomycetota</taxon>
        <taxon>Actinomycetes</taxon>
        <taxon>Mycobacteriales</taxon>
        <taxon>Nocardiaceae</taxon>
        <taxon>Nocardia</taxon>
    </lineage>
</organism>
<dbReference type="AlphaFoldDB" id="A0A3A4KMY7"/>
<reference evidence="7 8" key="1">
    <citation type="submission" date="2018-09" db="EMBL/GenBank/DDBJ databases">
        <title>YIM PH21274 draft genome.</title>
        <authorList>
            <person name="Miao C."/>
        </authorList>
    </citation>
    <scope>NUCLEOTIDE SEQUENCE [LARGE SCALE GENOMIC DNA]</scope>
    <source>
        <strain evidence="7 8">YIM PH 21724</strain>
    </source>
</reference>
<comment type="caution">
    <text evidence="7">The sequence shown here is derived from an EMBL/GenBank/DDBJ whole genome shotgun (WGS) entry which is preliminary data.</text>
</comment>
<dbReference type="GO" id="GO:0022857">
    <property type="term" value="F:transmembrane transporter activity"/>
    <property type="evidence" value="ECO:0007669"/>
    <property type="project" value="InterPro"/>
</dbReference>
<dbReference type="GO" id="GO:0016020">
    <property type="term" value="C:membrane"/>
    <property type="evidence" value="ECO:0007669"/>
    <property type="project" value="UniProtKB-SubCell"/>
</dbReference>